<gene>
    <name evidence="2" type="ORF">G7081_03460</name>
</gene>
<protein>
    <submittedName>
        <fullName evidence="2">Uncharacterized protein</fullName>
    </submittedName>
</protein>
<keyword evidence="1" id="KW-1133">Transmembrane helix</keyword>
<evidence type="ECO:0000313" key="2">
    <source>
        <dbReference type="EMBL" id="QIL46195.1"/>
    </source>
</evidence>
<evidence type="ECO:0000256" key="1">
    <source>
        <dbReference type="SAM" id="Phobius"/>
    </source>
</evidence>
<dbReference type="EMBL" id="CP049886">
    <property type="protein sequence ID" value="QIL46195.1"/>
    <property type="molecule type" value="Genomic_DNA"/>
</dbReference>
<feature type="transmembrane region" description="Helical" evidence="1">
    <location>
        <begin position="15"/>
        <end position="36"/>
    </location>
</feature>
<dbReference type="Proteomes" id="UP000500890">
    <property type="component" value="Chromosome"/>
</dbReference>
<proteinExistence type="predicted"/>
<evidence type="ECO:0000313" key="3">
    <source>
        <dbReference type="Proteomes" id="UP000500890"/>
    </source>
</evidence>
<keyword evidence="3" id="KW-1185">Reference proteome</keyword>
<sequence>MIYNIIFNVDFFRDVLSGLTISVLVGGFGALVYPVIKNSFSKSVAEKNDELSELKPVSKNYFDENVKDKTIDRIGWWPNKAVKNILSYKKLELTIRDIAVITLYEKDIKELLKLFNNDKKDGLITIIANRDAKTKEYYITRFGPVNKKDNRYKVNSENVTDISDN</sequence>
<keyword evidence="1" id="KW-0472">Membrane</keyword>
<accession>A0A6G8AMN8</accession>
<dbReference type="AlphaFoldDB" id="A0A6G8AMN8"/>
<reference evidence="2 3" key="1">
    <citation type="submission" date="2020-03" db="EMBL/GenBank/DDBJ databases">
        <title>Vagococcus sp. nov., isolated from beetles.</title>
        <authorList>
            <person name="Hyun D.-W."/>
            <person name="Bae J.-W."/>
        </authorList>
    </citation>
    <scope>NUCLEOTIDE SEQUENCE [LARGE SCALE GENOMIC DNA]</scope>
    <source>
        <strain evidence="2 3">HDW17A</strain>
    </source>
</reference>
<dbReference type="RefSeq" id="WP_166007429.1">
    <property type="nucleotide sequence ID" value="NZ_CP049886.1"/>
</dbReference>
<organism evidence="2 3">
    <name type="scientific">Vagococcus coleopterorum</name>
    <dbReference type="NCBI Taxonomy" id="2714946"/>
    <lineage>
        <taxon>Bacteria</taxon>
        <taxon>Bacillati</taxon>
        <taxon>Bacillota</taxon>
        <taxon>Bacilli</taxon>
        <taxon>Lactobacillales</taxon>
        <taxon>Enterococcaceae</taxon>
        <taxon>Vagococcus</taxon>
    </lineage>
</organism>
<keyword evidence="1" id="KW-0812">Transmembrane</keyword>
<dbReference type="KEGG" id="vah:G7081_03460"/>
<name>A0A6G8AMN8_9ENTE</name>